<dbReference type="AlphaFoldDB" id="A0AAD3DB38"/>
<dbReference type="EMBL" id="BLLK01000069">
    <property type="protein sequence ID" value="GFH61093.1"/>
    <property type="molecule type" value="Genomic_DNA"/>
</dbReference>
<organism evidence="2 3">
    <name type="scientific">Chaetoceros tenuissimus</name>
    <dbReference type="NCBI Taxonomy" id="426638"/>
    <lineage>
        <taxon>Eukaryota</taxon>
        <taxon>Sar</taxon>
        <taxon>Stramenopiles</taxon>
        <taxon>Ochrophyta</taxon>
        <taxon>Bacillariophyta</taxon>
        <taxon>Coscinodiscophyceae</taxon>
        <taxon>Chaetocerotophycidae</taxon>
        <taxon>Chaetocerotales</taxon>
        <taxon>Chaetocerotaceae</taxon>
        <taxon>Chaetoceros</taxon>
    </lineage>
</organism>
<accession>A0AAD3DB38</accession>
<dbReference type="Proteomes" id="UP001054902">
    <property type="component" value="Unassembled WGS sequence"/>
</dbReference>
<evidence type="ECO:0000313" key="2">
    <source>
        <dbReference type="EMBL" id="GFH61093.1"/>
    </source>
</evidence>
<comment type="caution">
    <text evidence="2">The sequence shown here is derived from an EMBL/GenBank/DDBJ whole genome shotgun (WGS) entry which is preliminary data.</text>
</comment>
<keyword evidence="3" id="KW-1185">Reference proteome</keyword>
<proteinExistence type="predicted"/>
<gene>
    <name evidence="2" type="ORF">CTEN210_17569</name>
</gene>
<reference evidence="2 3" key="1">
    <citation type="journal article" date="2021" name="Sci. Rep.">
        <title>The genome of the diatom Chaetoceros tenuissimus carries an ancient integrated fragment of an extant virus.</title>
        <authorList>
            <person name="Hongo Y."/>
            <person name="Kimura K."/>
            <person name="Takaki Y."/>
            <person name="Yoshida Y."/>
            <person name="Baba S."/>
            <person name="Kobayashi G."/>
            <person name="Nagasaki K."/>
            <person name="Hano T."/>
            <person name="Tomaru Y."/>
        </authorList>
    </citation>
    <scope>NUCLEOTIDE SEQUENCE [LARGE SCALE GENOMIC DNA]</scope>
    <source>
        <strain evidence="2 3">NIES-3715</strain>
    </source>
</reference>
<feature type="region of interest" description="Disordered" evidence="1">
    <location>
        <begin position="85"/>
        <end position="149"/>
    </location>
</feature>
<evidence type="ECO:0000313" key="3">
    <source>
        <dbReference type="Proteomes" id="UP001054902"/>
    </source>
</evidence>
<name>A0AAD3DB38_9STRA</name>
<sequence length="187" mass="20683">MWCCKSNAVIEQPQVLEEDATLDKDVAAKPVSLDEDDISKNPSMTSFGAFFLETVNTNNSTFLHSDGKTESSSLLNGGNDLFTVASSSSEVDDRTNDDSETKDEVIKEQVQRDSRVQSFIKRNRSASWKSTKSRSFGRKSDAPQDPNVIIVSPSQDTQISTVYSEDTRLAQNSSDNSNFFDTICACR</sequence>
<evidence type="ECO:0000256" key="1">
    <source>
        <dbReference type="SAM" id="MobiDB-lite"/>
    </source>
</evidence>
<protein>
    <submittedName>
        <fullName evidence="2">Uncharacterized protein</fullName>
    </submittedName>
</protein>
<feature type="compositionally biased region" description="Basic and acidic residues" evidence="1">
    <location>
        <begin position="91"/>
        <end position="115"/>
    </location>
</feature>